<dbReference type="SUPFAM" id="SSF53335">
    <property type="entry name" value="S-adenosyl-L-methionine-dependent methyltransferases"/>
    <property type="match status" value="1"/>
</dbReference>
<dbReference type="GO" id="GO:0016192">
    <property type="term" value="P:vesicle-mediated transport"/>
    <property type="evidence" value="ECO:0007669"/>
    <property type="project" value="UniProtKB-UniRule"/>
</dbReference>
<evidence type="ECO:0000256" key="3">
    <source>
        <dbReference type="ARBA" id="ARBA00022679"/>
    </source>
</evidence>
<organism evidence="7 8">
    <name type="scientific">Cyclocybe aegerita</name>
    <name type="common">Black poplar mushroom</name>
    <name type="synonym">Agrocybe aegerita</name>
    <dbReference type="NCBI Taxonomy" id="1973307"/>
    <lineage>
        <taxon>Eukaryota</taxon>
        <taxon>Fungi</taxon>
        <taxon>Dikarya</taxon>
        <taxon>Basidiomycota</taxon>
        <taxon>Agaricomycotina</taxon>
        <taxon>Agaricomycetes</taxon>
        <taxon>Agaricomycetidae</taxon>
        <taxon>Agaricales</taxon>
        <taxon>Agaricineae</taxon>
        <taxon>Bolbitiaceae</taxon>
        <taxon>Cyclocybe</taxon>
    </lineage>
</organism>
<keyword evidence="4 5" id="KW-0949">S-adenosyl-L-methionine</keyword>
<comment type="function">
    <text evidence="5">S-adenosyl-L-methionine-dependent protein-lysine N-methyltransferase that mono- and dimethylates elongation factor 1-alpha at 'Lys-316'. May play a role in intracellular transport.</text>
</comment>
<dbReference type="InterPro" id="IPR025714">
    <property type="entry name" value="Methyltranfer_dom"/>
</dbReference>
<dbReference type="InterPro" id="IPR026635">
    <property type="entry name" value="Efm4/METTL10"/>
</dbReference>
<keyword evidence="8" id="KW-1185">Reference proteome</keyword>
<dbReference type="OrthoDB" id="10069295at2759"/>
<dbReference type="GO" id="GO:0032259">
    <property type="term" value="P:methylation"/>
    <property type="evidence" value="ECO:0007669"/>
    <property type="project" value="UniProtKB-KW"/>
</dbReference>
<dbReference type="EC" id="2.1.1.-" evidence="5"/>
<keyword evidence="2 5" id="KW-0489">Methyltransferase</keyword>
<comment type="caution">
    <text evidence="7">The sequence shown here is derived from an EMBL/GenBank/DDBJ whole genome shotgun (WGS) entry which is preliminary data.</text>
</comment>
<accession>A0A8S0WNX0</accession>
<evidence type="ECO:0000313" key="8">
    <source>
        <dbReference type="Proteomes" id="UP000467700"/>
    </source>
</evidence>
<keyword evidence="5" id="KW-0813">Transport</keyword>
<dbReference type="Gene3D" id="3.40.50.150">
    <property type="entry name" value="Vaccinia Virus protein VP39"/>
    <property type="match status" value="1"/>
</dbReference>
<reference evidence="7 8" key="1">
    <citation type="submission" date="2020-01" db="EMBL/GenBank/DDBJ databases">
        <authorList>
            <person name="Gupta K D."/>
        </authorList>
    </citation>
    <scope>NUCLEOTIDE SEQUENCE [LARGE SCALE GENOMIC DNA]</scope>
</reference>
<protein>
    <recommendedName>
        <fullName evidence="5">Protein-lysine N-methyltransferase EFM4</fullName>
        <ecNumber evidence="5">2.1.1.-</ecNumber>
    </recommendedName>
    <alternativeName>
        <fullName evidence="5">Elongation factor methyltransferase 4</fullName>
    </alternativeName>
</protein>
<dbReference type="PANTHER" id="PTHR12843">
    <property type="entry name" value="PROTEIN-LYSINE N-METHYLTRANSFERASE METTL10"/>
    <property type="match status" value="1"/>
</dbReference>
<proteinExistence type="inferred from homology"/>
<dbReference type="HAMAP" id="MF_03188">
    <property type="entry name" value="Methyltr_EFM4"/>
    <property type="match status" value="1"/>
</dbReference>
<dbReference type="CDD" id="cd02440">
    <property type="entry name" value="AdoMet_MTases"/>
    <property type="match status" value="1"/>
</dbReference>
<evidence type="ECO:0000256" key="1">
    <source>
        <dbReference type="ARBA" id="ARBA00022490"/>
    </source>
</evidence>
<comment type="subcellular location">
    <subcellularLocation>
        <location evidence="5">Cytoplasm</location>
    </subcellularLocation>
</comment>
<comment type="similarity">
    <text evidence="5">Belongs to the class I-like SAM-binding methyltransferase superfamily. EFM4 family.</text>
</comment>
<evidence type="ECO:0000259" key="6">
    <source>
        <dbReference type="Pfam" id="PF13847"/>
    </source>
</evidence>
<dbReference type="EMBL" id="CACVBS010000057">
    <property type="protein sequence ID" value="CAA7266967.1"/>
    <property type="molecule type" value="Genomic_DNA"/>
</dbReference>
<sequence>MSTTELHPSKLGTKEHWDDVYEEELRTFEEIGEEGEIWFGEESIEKMVEWSLENFPPAPDRSILEVGSGNGTLLFGLLEAGYDPKMLHGIDYSAGAVTLAKGIAAKKERGLEITFTRCDFLQEDPQRPGIRSADTISTEVWDFLMDKGTYDAIALGQRDENGNSPAVHYPGRVSRLLKSGGFFLITSCNFTEEELKANFTGDSGAGLIYHSRIQHPTFTFAGKSGSVCSSVAFRKK</sequence>
<evidence type="ECO:0000256" key="2">
    <source>
        <dbReference type="ARBA" id="ARBA00022603"/>
    </source>
</evidence>
<dbReference type="GO" id="GO:0005737">
    <property type="term" value="C:cytoplasm"/>
    <property type="evidence" value="ECO:0007669"/>
    <property type="project" value="UniProtKB-SubCell"/>
</dbReference>
<dbReference type="GO" id="GO:0016279">
    <property type="term" value="F:protein-lysine N-methyltransferase activity"/>
    <property type="evidence" value="ECO:0007669"/>
    <property type="project" value="UniProtKB-UniRule"/>
</dbReference>
<gene>
    <name evidence="5" type="primary">EFM4</name>
    <name evidence="7" type="ORF">AAE3_LOCUS9266</name>
</gene>
<dbReference type="AlphaFoldDB" id="A0A8S0WNX0"/>
<name>A0A8S0WNX0_CYCAE</name>
<dbReference type="PANTHER" id="PTHR12843:SF5">
    <property type="entry name" value="EEF1A LYSINE METHYLTRANSFERASE 2"/>
    <property type="match status" value="1"/>
</dbReference>
<dbReference type="Proteomes" id="UP000467700">
    <property type="component" value="Unassembled WGS sequence"/>
</dbReference>
<dbReference type="Pfam" id="PF13847">
    <property type="entry name" value="Methyltransf_31"/>
    <property type="match status" value="1"/>
</dbReference>
<evidence type="ECO:0000256" key="4">
    <source>
        <dbReference type="ARBA" id="ARBA00022691"/>
    </source>
</evidence>
<evidence type="ECO:0000313" key="7">
    <source>
        <dbReference type="EMBL" id="CAA7266967.1"/>
    </source>
</evidence>
<evidence type="ECO:0000256" key="5">
    <source>
        <dbReference type="HAMAP-Rule" id="MF_03188"/>
    </source>
</evidence>
<dbReference type="InterPro" id="IPR029063">
    <property type="entry name" value="SAM-dependent_MTases_sf"/>
</dbReference>
<keyword evidence="3 5" id="KW-0808">Transferase</keyword>
<keyword evidence="1 5" id="KW-0963">Cytoplasm</keyword>
<feature type="domain" description="Methyltransferase" evidence="6">
    <location>
        <begin position="62"/>
        <end position="203"/>
    </location>
</feature>